<sequence length="105" mass="12006">MSVMSMLAIPSRGSTQSSGRGSGQAFVRSFGHVFGTGFWGNFGRNHTCGEWREDRRRLDKRGAEKKTGGDWRVRGAEEDRRRLESKRSSEDAREKLDTSRAIKRW</sequence>
<evidence type="ECO:0000313" key="2">
    <source>
        <dbReference type="EMBL" id="KAA0702936.1"/>
    </source>
</evidence>
<comment type="caution">
    <text evidence="2">The sequence shown here is derived from an EMBL/GenBank/DDBJ whole genome shotgun (WGS) entry which is preliminary data.</text>
</comment>
<evidence type="ECO:0000256" key="1">
    <source>
        <dbReference type="SAM" id="MobiDB-lite"/>
    </source>
</evidence>
<feature type="region of interest" description="Disordered" evidence="1">
    <location>
        <begin position="1"/>
        <end position="24"/>
    </location>
</feature>
<dbReference type="Proteomes" id="UP000324632">
    <property type="component" value="Chromosome 24"/>
</dbReference>
<dbReference type="EMBL" id="SOYY01000024">
    <property type="protein sequence ID" value="KAA0702936.1"/>
    <property type="molecule type" value="Genomic_DNA"/>
</dbReference>
<proteinExistence type="predicted"/>
<organism evidence="2 3">
    <name type="scientific">Triplophysa tibetana</name>
    <dbReference type="NCBI Taxonomy" id="1572043"/>
    <lineage>
        <taxon>Eukaryota</taxon>
        <taxon>Metazoa</taxon>
        <taxon>Chordata</taxon>
        <taxon>Craniata</taxon>
        <taxon>Vertebrata</taxon>
        <taxon>Euteleostomi</taxon>
        <taxon>Actinopterygii</taxon>
        <taxon>Neopterygii</taxon>
        <taxon>Teleostei</taxon>
        <taxon>Ostariophysi</taxon>
        <taxon>Cypriniformes</taxon>
        <taxon>Nemacheilidae</taxon>
        <taxon>Triplophysa</taxon>
    </lineage>
</organism>
<reference evidence="2 3" key="1">
    <citation type="journal article" date="2019" name="Mol. Ecol. Resour.">
        <title>Chromosome-level genome assembly of Triplophysa tibetana, a fish adapted to the harsh high-altitude environment of the Tibetan Plateau.</title>
        <authorList>
            <person name="Yang X."/>
            <person name="Liu H."/>
            <person name="Ma Z."/>
            <person name="Zou Y."/>
            <person name="Zou M."/>
            <person name="Mao Y."/>
            <person name="Li X."/>
            <person name="Wang H."/>
            <person name="Chen T."/>
            <person name="Wang W."/>
            <person name="Yang R."/>
        </authorList>
    </citation>
    <scope>NUCLEOTIDE SEQUENCE [LARGE SCALE GENOMIC DNA]</scope>
    <source>
        <strain evidence="2">TTIB1903HZAU</strain>
        <tissue evidence="2">Muscle</tissue>
    </source>
</reference>
<protein>
    <submittedName>
        <fullName evidence="2">Uncharacterized protein</fullName>
    </submittedName>
</protein>
<keyword evidence="3" id="KW-1185">Reference proteome</keyword>
<gene>
    <name evidence="2" type="ORF">E1301_Tti013301</name>
</gene>
<evidence type="ECO:0000313" key="3">
    <source>
        <dbReference type="Proteomes" id="UP000324632"/>
    </source>
</evidence>
<feature type="region of interest" description="Disordered" evidence="1">
    <location>
        <begin position="58"/>
        <end position="105"/>
    </location>
</feature>
<dbReference type="AlphaFoldDB" id="A0A5A9N1V7"/>
<accession>A0A5A9N1V7</accession>
<name>A0A5A9N1V7_9TELE</name>